<evidence type="ECO:0000313" key="1">
    <source>
        <dbReference type="EMBL" id="CAG8740603.1"/>
    </source>
</evidence>
<evidence type="ECO:0000313" key="2">
    <source>
        <dbReference type="Proteomes" id="UP000789920"/>
    </source>
</evidence>
<sequence length="340" mass="39895">MFFDQQKQLKNYFVLEFVLFGSLFNEFIKPFIAEMKHFKKGRIIDIQDNKSLVIASIENTTSNLLQDNDLVEVKRHNATRGYSKQFEKISSVSTITKCKKISAQYGLHLYPPILSKLLWESHLQSSHDVYHATSSKVLRLFKITVEALSTEGQSAFITIWKSFEYPKNWSKIPNPCLKSNWFVFEKPNNIKNDTNEDKYIKILLKKRILQKNIEESILLDLKVQLELFYEDLGYSYPVWNNSLLFFEYASFLIEENDTSIQCYLHIGDIVLINSDKEEESFSIICSIFCVQKDEYNTIFIIINWLENTNQTKLDCPIYRLHTTNKWQRVFPIGVVNAVNT</sequence>
<accession>A0ACA9Q8P7</accession>
<comment type="caution">
    <text evidence="1">The sequence shown here is derived from an EMBL/GenBank/DDBJ whole genome shotgun (WGS) entry which is preliminary data.</text>
</comment>
<reference evidence="1" key="1">
    <citation type="submission" date="2021-06" db="EMBL/GenBank/DDBJ databases">
        <authorList>
            <person name="Kallberg Y."/>
            <person name="Tangrot J."/>
            <person name="Rosling A."/>
        </authorList>
    </citation>
    <scope>NUCLEOTIDE SEQUENCE</scope>
    <source>
        <strain evidence="1">MA461A</strain>
    </source>
</reference>
<organism evidence="1 2">
    <name type="scientific">Racocetra persica</name>
    <dbReference type="NCBI Taxonomy" id="160502"/>
    <lineage>
        <taxon>Eukaryota</taxon>
        <taxon>Fungi</taxon>
        <taxon>Fungi incertae sedis</taxon>
        <taxon>Mucoromycota</taxon>
        <taxon>Glomeromycotina</taxon>
        <taxon>Glomeromycetes</taxon>
        <taxon>Diversisporales</taxon>
        <taxon>Gigasporaceae</taxon>
        <taxon>Racocetra</taxon>
    </lineage>
</organism>
<name>A0ACA9Q8P7_9GLOM</name>
<keyword evidence="2" id="KW-1185">Reference proteome</keyword>
<protein>
    <submittedName>
        <fullName evidence="1">36058_t:CDS:1</fullName>
    </submittedName>
</protein>
<gene>
    <name evidence="1" type="ORF">RPERSI_LOCUS13110</name>
</gene>
<dbReference type="EMBL" id="CAJVQC010028765">
    <property type="protein sequence ID" value="CAG8740603.1"/>
    <property type="molecule type" value="Genomic_DNA"/>
</dbReference>
<dbReference type="Proteomes" id="UP000789920">
    <property type="component" value="Unassembled WGS sequence"/>
</dbReference>
<proteinExistence type="predicted"/>
<feature type="non-terminal residue" evidence="1">
    <location>
        <position position="340"/>
    </location>
</feature>